<feature type="compositionally biased region" description="Low complexity" evidence="1">
    <location>
        <begin position="1519"/>
        <end position="1545"/>
    </location>
</feature>
<dbReference type="SUPFAM" id="SSF54171">
    <property type="entry name" value="DNA-binding domain"/>
    <property type="match status" value="1"/>
</dbReference>
<feature type="compositionally biased region" description="Polar residues" evidence="1">
    <location>
        <begin position="782"/>
        <end position="800"/>
    </location>
</feature>
<dbReference type="PANTHER" id="PTHR15739:SF5">
    <property type="entry name" value="LD23158P"/>
    <property type="match status" value="1"/>
</dbReference>
<feature type="compositionally biased region" description="Basic and acidic residues" evidence="1">
    <location>
        <begin position="873"/>
        <end position="883"/>
    </location>
</feature>
<protein>
    <submittedName>
        <fullName evidence="3">Serine-rich adhesin for platelets isoform X1</fullName>
    </submittedName>
</protein>
<feature type="region of interest" description="Disordered" evidence="1">
    <location>
        <begin position="782"/>
        <end position="801"/>
    </location>
</feature>
<feature type="region of interest" description="Disordered" evidence="1">
    <location>
        <begin position="653"/>
        <end position="766"/>
    </location>
</feature>
<feature type="region of interest" description="Disordered" evidence="1">
    <location>
        <begin position="1402"/>
        <end position="1430"/>
    </location>
</feature>
<dbReference type="InterPro" id="IPR016177">
    <property type="entry name" value="DNA-bd_dom_sf"/>
</dbReference>
<name>A0AA36FAF0_OCTVU</name>
<feature type="compositionally biased region" description="Polar residues" evidence="1">
    <location>
        <begin position="475"/>
        <end position="495"/>
    </location>
</feature>
<feature type="compositionally biased region" description="Basic and acidic residues" evidence="1">
    <location>
        <begin position="496"/>
        <end position="513"/>
    </location>
</feature>
<feature type="region of interest" description="Disordered" evidence="1">
    <location>
        <begin position="113"/>
        <end position="164"/>
    </location>
</feature>
<dbReference type="SUPFAM" id="SSF52047">
    <property type="entry name" value="RNI-like"/>
    <property type="match status" value="1"/>
</dbReference>
<sequence>MEHHSYNKYFEQNFAYVDLRKEFSSIECSIRFGITVYEFNMEEDTTFKNNNKPSDNLDLCDSGGRRNELEFEQKESMDQTRKIIPSDTRSSSNQVTDCNMHLLANAADHFMHQSPSHQLESNDESTRKITAEPSHQRDSNYSHQTNVQSHLPNKPVLSLNPNNLADSTVQDLNLVSGSSRPLNYPSSYLSNNQTVVSASTASSPLSSVNTVSSSVSISNNQQCLSSEPVLSRNLERHSDLLLPPTPLVNTHLSSNSSLQQSSVALQPNNNPMSPYITQTPVVTASTDGTLVAGNNNLIIQRTSEAVPTSSAYCPPQVHPVAQPPILSSINPASDNSMNKLKSPVSTIPSGGNGVNSQNTLPQQKGLSSSSSKPFQATSVSTFPTTTLSLSSVYVSNSHTSNNARQNLTSLTSNPESLETPSVSSSSVMSNFNNRKPEQSDAVIKSSFIKESSNSPYLPTTSASTPNEFIAEPSSKESTVIPTSSSVHRTSSTGGTSHDKICPSDSKPISERKDTILESSNSVLSRNKDVMLSKSQVTPVQSHNLTSDSNRTLPVERAMVVSTSGEKDTAPAGDNRPSFSFTANVNSPSTTNVESISQDNATVPATSETVMSTPIKMAESSSCVRKTSEPDSKVTSLLNENVTSASGQTFVRTPATNSLLPSSCNETSTSRDEKTSNATITTASAGNVSSSSGSKITEETSISEEDATASTATVSLSSSTGQSTPAAYDKRASMDNDLGVGLSNPKLDSNKSEVELAPNSAQDSFPSTSEAACLDTNVTHAEENVTSQHVSHSPAELNNNIEPRKINNESKNNLLLSSSTDVGQSAPDVDCNNSSVSDKHYKAVQNTTVSASASNNLLESDKNQGISTSGQNEGNDKNTDKHFSVDNINSPVNAVGSSNSVDQKTHPSNTESNTCSSTMTNLVPQTNEDDNDMVQAQIALMKENIKIEASDGSSVNVVNDGSLEPTEKTDDCMMEVDTEASHPVENNEEHRQIKQELTAENITTITDTSSPLPSEESNDKTKGVDSKSSNTDDKQEPSCVTPTNWNSPVGAVSYTLAEPRRSQRQPKVKFNVLDLIGLGPDVDIQSKPAKTLSKRLSNADSSENISNEETLVLASNISASFVQTSPTASKKCKEADSEKIYAPFEQGWRREVVIRSVYKEFTKLGKPKTAPADIYYYTPDNKKLRSMVQIVNYLEGKNTNLTVENFNFLRRPIYEPPFEMVRTAGSHGVRHRSPDGEFLFNKKSSKKIRKESYGSNDSMTIEDDSDVQLIESPSYKELSLTGGKANNKFSKLKSKSSPAKRQAENSNSSEVTPKRIKSVARKSTTLISKSMLVNMNKRNSFQPCSLNCPGLTGIPPQLHCDICMCLFHNSCVNLKEDEVPQNFKCKNCEMDLGDWIPPVETTASNSLSGNRTVKTHHSSWNNEKGRKSTMPSVIQLSKDTNFLSQASKSDSQLLKSASNGSPRYVVMNIVKSTDSLSPDPSQSYHIKDLQSSSDIPDCKSQIQASLNTLQASVSPRLKSNKSNNSLNASKTLSHSSPPLPHSVPSSMLKDTSSISETTAPNTFTVTNTPSTSASFNTLIQTPKDLNDTTSSSSSPPSDCPVNASSKSLTSTHSQPNLSSANIKLEVPASSPSSSSNVRDGDAGKDNYPRSGQLLTLPLAVAKRLDSSLPLALRINNMQLFIPPSRCINTPEGLKVFLPPKTFSVPSGSTTTMNITFSSGTVSGDSTKDYSVSLLEKNKASESNPAVDKSKTLESVKTISKVQKCRSKFNNYLCPFKKLYSGYSSMLQIFHYLSAGDLARCSLVCKSWHQLATQPSLWKAIHLNNTRISNWTLATKYFNKHTVEELNLQGMKLGDDWNRIWHQLTPVLDQLTTLKRIYFDQVPALMLYTVCEKLPNLQELTAKRISDISNEQQWTTPTKIDFTKFCNVKMLKKLQLRGTGGLVASFPSGIFELIKLKQLRHLSITSLKASDHDFDYLGELRSLKVLELGECTNWTSETYFQLGKLVNLERLHLELGGNLNDVSLAKALGNLKCLRELELMLFVISDKLHTKLSPLNNLSKLVIWPDTTHQPAVINSNTFALVTKLVNLKFLEWGFVRNKISETQNLTDTEMNAFENVSQSNMESIPFVSLDDQNFSNKTNLSNEISMGQLNDKLKAMLPKTKISLLQSSDVLASVNK</sequence>
<feature type="compositionally biased region" description="Low complexity" evidence="1">
    <location>
        <begin position="1586"/>
        <end position="1595"/>
    </location>
</feature>
<feature type="region of interest" description="Disordered" evidence="1">
    <location>
        <begin position="73"/>
        <end position="94"/>
    </location>
</feature>
<feature type="compositionally biased region" description="Polar residues" evidence="1">
    <location>
        <begin position="576"/>
        <end position="593"/>
    </location>
</feature>
<feature type="region of interest" description="Disordered" evidence="1">
    <location>
        <begin position="333"/>
        <end position="379"/>
    </location>
</feature>
<feature type="compositionally biased region" description="Polar residues" evidence="1">
    <location>
        <begin position="851"/>
        <end position="872"/>
    </location>
</feature>
<proteinExistence type="predicted"/>
<dbReference type="Pfam" id="PF12937">
    <property type="entry name" value="F-box-like"/>
    <property type="match status" value="1"/>
</dbReference>
<feature type="compositionally biased region" description="Polar residues" evidence="1">
    <location>
        <begin position="1569"/>
        <end position="1579"/>
    </location>
</feature>
<feature type="region of interest" description="Disordered" evidence="1">
    <location>
        <begin position="851"/>
        <end position="927"/>
    </location>
</feature>
<feature type="compositionally biased region" description="Polar residues" evidence="1">
    <location>
        <begin position="1601"/>
        <end position="1620"/>
    </location>
</feature>
<feature type="region of interest" description="Disordered" evidence="1">
    <location>
        <begin position="994"/>
        <end position="1044"/>
    </location>
</feature>
<dbReference type="InterPro" id="IPR013083">
    <property type="entry name" value="Znf_RING/FYVE/PHD"/>
</dbReference>
<feature type="compositionally biased region" description="Basic and acidic residues" evidence="1">
    <location>
        <begin position="1637"/>
        <end position="1646"/>
    </location>
</feature>
<dbReference type="CDD" id="cd00122">
    <property type="entry name" value="MBD"/>
    <property type="match status" value="1"/>
</dbReference>
<gene>
    <name evidence="3" type="ORF">OCTVUL_1B018702</name>
</gene>
<feature type="compositionally biased region" description="Polar residues" evidence="1">
    <location>
        <begin position="885"/>
        <end position="925"/>
    </location>
</feature>
<feature type="compositionally biased region" description="Polar residues" evidence="1">
    <location>
        <begin position="997"/>
        <end position="1011"/>
    </location>
</feature>
<feature type="domain" description="MBD" evidence="2">
    <location>
        <begin position="1136"/>
        <end position="1219"/>
    </location>
</feature>
<accession>A0AA36FAF0</accession>
<evidence type="ECO:0000313" key="4">
    <source>
        <dbReference type="Proteomes" id="UP001162480"/>
    </source>
</evidence>
<feature type="region of interest" description="Disordered" evidence="1">
    <location>
        <begin position="1286"/>
        <end position="1316"/>
    </location>
</feature>
<dbReference type="EMBL" id="OX597824">
    <property type="protein sequence ID" value="CAI9730640.1"/>
    <property type="molecule type" value="Genomic_DNA"/>
</dbReference>
<dbReference type="InterPro" id="IPR052283">
    <property type="entry name" value="GenomicStab_NeuMorph_Reg"/>
</dbReference>
<dbReference type="Gene3D" id="3.30.890.10">
    <property type="entry name" value="Methyl-cpg-binding Protein 2, Chain A"/>
    <property type="match status" value="1"/>
</dbReference>
<dbReference type="Proteomes" id="UP001162480">
    <property type="component" value="Chromosome 11"/>
</dbReference>
<evidence type="ECO:0000256" key="1">
    <source>
        <dbReference type="SAM" id="MobiDB-lite"/>
    </source>
</evidence>
<feature type="compositionally biased region" description="Low complexity" evidence="1">
    <location>
        <begin position="1286"/>
        <end position="1299"/>
    </location>
</feature>
<feature type="compositionally biased region" description="Basic and acidic residues" evidence="1">
    <location>
        <begin position="1016"/>
        <end position="1035"/>
    </location>
</feature>
<feature type="compositionally biased region" description="Polar residues" evidence="1">
    <location>
        <begin position="333"/>
        <end position="376"/>
    </location>
</feature>
<dbReference type="InterPro" id="IPR011011">
    <property type="entry name" value="Znf_FYVE_PHD"/>
</dbReference>
<dbReference type="Pfam" id="PF01429">
    <property type="entry name" value="MBD"/>
    <property type="match status" value="1"/>
</dbReference>
<feature type="compositionally biased region" description="Polar residues" evidence="1">
    <location>
        <begin position="141"/>
        <end position="151"/>
    </location>
</feature>
<dbReference type="SUPFAM" id="SSF57903">
    <property type="entry name" value="FYVE/PHD zinc finger"/>
    <property type="match status" value="1"/>
</dbReference>
<dbReference type="InterPro" id="IPR032675">
    <property type="entry name" value="LRR_dom_sf"/>
</dbReference>
<dbReference type="Gene3D" id="1.20.1280.50">
    <property type="match status" value="1"/>
</dbReference>
<feature type="region of interest" description="Disordered" evidence="1">
    <location>
        <begin position="561"/>
        <end position="593"/>
    </location>
</feature>
<dbReference type="InterPro" id="IPR001739">
    <property type="entry name" value="Methyl_CpG_DNA-bd"/>
</dbReference>
<evidence type="ECO:0000313" key="3">
    <source>
        <dbReference type="EMBL" id="CAI9730640.1"/>
    </source>
</evidence>
<feature type="region of interest" description="Disordered" evidence="1">
    <location>
        <begin position="1512"/>
        <end position="1647"/>
    </location>
</feature>
<feature type="compositionally biased region" description="Basic and acidic residues" evidence="1">
    <location>
        <begin position="124"/>
        <end position="140"/>
    </location>
</feature>
<dbReference type="InterPro" id="IPR001810">
    <property type="entry name" value="F-box_dom"/>
</dbReference>
<reference evidence="3" key="1">
    <citation type="submission" date="2023-08" db="EMBL/GenBank/DDBJ databases">
        <authorList>
            <person name="Alioto T."/>
            <person name="Alioto T."/>
            <person name="Gomez Garrido J."/>
        </authorList>
    </citation>
    <scope>NUCLEOTIDE SEQUENCE</scope>
</reference>
<dbReference type="GO" id="GO:0003677">
    <property type="term" value="F:DNA binding"/>
    <property type="evidence" value="ECO:0007669"/>
    <property type="project" value="InterPro"/>
</dbReference>
<feature type="compositionally biased region" description="Low complexity" evidence="1">
    <location>
        <begin position="682"/>
        <end position="694"/>
    </location>
</feature>
<keyword evidence="4" id="KW-1185">Reference proteome</keyword>
<feature type="compositionally biased region" description="Low complexity" evidence="1">
    <location>
        <begin position="1556"/>
        <end position="1568"/>
    </location>
</feature>
<organism evidence="3 4">
    <name type="scientific">Octopus vulgaris</name>
    <name type="common">Common octopus</name>
    <dbReference type="NCBI Taxonomy" id="6645"/>
    <lineage>
        <taxon>Eukaryota</taxon>
        <taxon>Metazoa</taxon>
        <taxon>Spiralia</taxon>
        <taxon>Lophotrochozoa</taxon>
        <taxon>Mollusca</taxon>
        <taxon>Cephalopoda</taxon>
        <taxon>Coleoidea</taxon>
        <taxon>Octopodiformes</taxon>
        <taxon>Octopoda</taxon>
        <taxon>Incirrata</taxon>
        <taxon>Octopodidae</taxon>
        <taxon>Octopus</taxon>
    </lineage>
</organism>
<feature type="compositionally biased region" description="Polar residues" evidence="1">
    <location>
        <begin position="448"/>
        <end position="466"/>
    </location>
</feature>
<feature type="region of interest" description="Disordered" evidence="1">
    <location>
        <begin position="402"/>
        <end position="513"/>
    </location>
</feature>
<dbReference type="Gene3D" id="3.30.40.10">
    <property type="entry name" value="Zinc/RING finger domain, C3HC4 (zinc finger)"/>
    <property type="match status" value="1"/>
</dbReference>
<dbReference type="PANTHER" id="PTHR15739">
    <property type="entry name" value="ZINC FINGER PROTEIN"/>
    <property type="match status" value="1"/>
</dbReference>
<feature type="compositionally biased region" description="Polar residues" evidence="1">
    <location>
        <begin position="403"/>
        <end position="420"/>
    </location>
</feature>
<dbReference type="Gene3D" id="3.80.10.10">
    <property type="entry name" value="Ribonuclease Inhibitor"/>
    <property type="match status" value="1"/>
</dbReference>
<feature type="region of interest" description="Disordered" evidence="1">
    <location>
        <begin position="1474"/>
        <end position="1495"/>
    </location>
</feature>
<feature type="compositionally biased region" description="Polar residues" evidence="1">
    <location>
        <begin position="653"/>
        <end position="667"/>
    </location>
</feature>
<feature type="compositionally biased region" description="Polar residues" evidence="1">
    <location>
        <begin position="1402"/>
        <end position="1421"/>
    </location>
</feature>
<dbReference type="SMART" id="SM00391">
    <property type="entry name" value="MBD"/>
    <property type="match status" value="1"/>
</dbReference>
<evidence type="ECO:0000259" key="2">
    <source>
        <dbReference type="SMART" id="SM00391"/>
    </source>
</evidence>
<feature type="compositionally biased region" description="Low complexity" evidence="1">
    <location>
        <begin position="707"/>
        <end position="719"/>
    </location>
</feature>